<evidence type="ECO:0000313" key="2">
    <source>
        <dbReference type="Proteomes" id="UP000000948"/>
    </source>
</evidence>
<protein>
    <submittedName>
        <fullName evidence="1">Uncharacterized protein</fullName>
    </submittedName>
</protein>
<proteinExistence type="predicted"/>
<sequence>MAVGKQAEKSPCSYNGYRGFFIGHVFLTDLRRVSGIYGYPPPYGLWMKTFKLKRALGSGHKKMVPA</sequence>
<dbReference type="KEGG" id="apt:APA01_00940"/>
<dbReference type="Proteomes" id="UP000000948">
    <property type="component" value="Chromosome"/>
</dbReference>
<dbReference type="STRING" id="634452.APA01_00940"/>
<dbReference type="HOGENOM" id="CLU_2821164_0_0_5"/>
<evidence type="ECO:0000313" key="1">
    <source>
        <dbReference type="EMBL" id="BAH98251.1"/>
    </source>
</evidence>
<accession>C7JAX5</accession>
<organism evidence="1 2">
    <name type="scientific">Acetobacter pasteurianus (strain NBRC 105184 / IFO 3283-01)</name>
    <dbReference type="NCBI Taxonomy" id="634452"/>
    <lineage>
        <taxon>Bacteria</taxon>
        <taxon>Pseudomonadati</taxon>
        <taxon>Pseudomonadota</taxon>
        <taxon>Alphaproteobacteria</taxon>
        <taxon>Acetobacterales</taxon>
        <taxon>Acetobacteraceae</taxon>
        <taxon>Acetobacter</taxon>
    </lineage>
</organism>
<dbReference type="EMBL" id="AP011121">
    <property type="protein sequence ID" value="BAH98251.1"/>
    <property type="molecule type" value="Genomic_DNA"/>
</dbReference>
<dbReference type="AlphaFoldDB" id="C7JAX5"/>
<reference evidence="1 2" key="1">
    <citation type="journal article" date="2009" name="Nucleic Acids Res.">
        <title>Whole-genome analyses reveal genetic instability of Acetobacter pasteurianus.</title>
        <authorList>
            <person name="Azuma Y."/>
            <person name="Hosoyama A."/>
            <person name="Matsutani M."/>
            <person name="Furuya N."/>
            <person name="Horikawa H."/>
            <person name="Harada T."/>
            <person name="Hirakawa H."/>
            <person name="Kuhara S."/>
            <person name="Matsushita K."/>
            <person name="Fujita N."/>
            <person name="Shirai M."/>
        </authorList>
    </citation>
    <scope>NUCLEOTIDE SEQUENCE [LARGE SCALE GENOMIC DNA]</scope>
    <source>
        <strain evidence="2">NBRC 105184 / IFO 3283-01</strain>
    </source>
</reference>
<name>C7JAX5_ACEP3</name>
<dbReference type="BioCyc" id="APAS634452:APA01_RS00480-MONOMER"/>
<gene>
    <name evidence="1" type="ordered locus">APA01_00940</name>
</gene>